<reference evidence="12 13" key="1">
    <citation type="submission" date="2024-01" db="EMBL/GenBank/DDBJ databases">
        <title>The genome of the rayed Mediterranean limpet Patella caerulea (Linnaeus, 1758).</title>
        <authorList>
            <person name="Anh-Thu Weber A."/>
            <person name="Halstead-Nussloch G."/>
        </authorList>
    </citation>
    <scope>NUCLEOTIDE SEQUENCE [LARGE SCALE GENOMIC DNA]</scope>
    <source>
        <strain evidence="12">AATW-2023a</strain>
        <tissue evidence="12">Whole specimen</tissue>
    </source>
</reference>
<dbReference type="Proteomes" id="UP001347796">
    <property type="component" value="Unassembled WGS sequence"/>
</dbReference>
<keyword evidence="5" id="KW-0862">Zinc</keyword>
<evidence type="ECO:0000256" key="9">
    <source>
        <dbReference type="SAM" id="Phobius"/>
    </source>
</evidence>
<comment type="caution">
    <text evidence="12">The sequence shown here is derived from an EMBL/GenBank/DDBJ whole genome shotgun (WGS) entry which is preliminary data.</text>
</comment>
<dbReference type="InterPro" id="IPR050681">
    <property type="entry name" value="CDF/SLC30A"/>
</dbReference>
<evidence type="ECO:0000256" key="1">
    <source>
        <dbReference type="ARBA" id="ARBA00004141"/>
    </source>
</evidence>
<keyword evidence="6 9" id="KW-1133">Transmembrane helix</keyword>
<dbReference type="EMBL" id="JAZGQO010000007">
    <property type="protein sequence ID" value="KAK6182699.1"/>
    <property type="molecule type" value="Genomic_DNA"/>
</dbReference>
<evidence type="ECO:0000256" key="4">
    <source>
        <dbReference type="ARBA" id="ARBA00022692"/>
    </source>
</evidence>
<evidence type="ECO:0000313" key="13">
    <source>
        <dbReference type="Proteomes" id="UP001347796"/>
    </source>
</evidence>
<dbReference type="InterPro" id="IPR058533">
    <property type="entry name" value="Cation_efflux_TM"/>
</dbReference>
<comment type="similarity">
    <text evidence="2">Belongs to the cation diffusion facilitator (CDF) transporter (TC 2.A.4) family. SLC30A subfamily.</text>
</comment>
<keyword evidence="7" id="KW-0406">Ion transport</keyword>
<dbReference type="GO" id="GO:0010043">
    <property type="term" value="P:response to zinc ion"/>
    <property type="evidence" value="ECO:0007669"/>
    <property type="project" value="TreeGrafter"/>
</dbReference>
<dbReference type="GO" id="GO:0005886">
    <property type="term" value="C:plasma membrane"/>
    <property type="evidence" value="ECO:0007669"/>
    <property type="project" value="TreeGrafter"/>
</dbReference>
<feature type="transmembrane region" description="Helical" evidence="9">
    <location>
        <begin position="96"/>
        <end position="119"/>
    </location>
</feature>
<protein>
    <submittedName>
        <fullName evidence="12">Uncharacterized protein</fullName>
    </submittedName>
</protein>
<evidence type="ECO:0000256" key="8">
    <source>
        <dbReference type="ARBA" id="ARBA00023136"/>
    </source>
</evidence>
<dbReference type="SUPFAM" id="SSF161111">
    <property type="entry name" value="Cation efflux protein transmembrane domain-like"/>
    <property type="match status" value="1"/>
</dbReference>
<feature type="transmembrane region" description="Helical" evidence="9">
    <location>
        <begin position="57"/>
        <end position="75"/>
    </location>
</feature>
<feature type="domain" description="Cation efflux protein transmembrane" evidence="10">
    <location>
        <begin position="26"/>
        <end position="261"/>
    </location>
</feature>
<feature type="transmembrane region" description="Helical" evidence="9">
    <location>
        <begin position="131"/>
        <end position="149"/>
    </location>
</feature>
<feature type="transmembrane region" description="Helical" evidence="9">
    <location>
        <begin position="230"/>
        <end position="253"/>
    </location>
</feature>
<dbReference type="NCBIfam" id="TIGR01297">
    <property type="entry name" value="CDF"/>
    <property type="match status" value="1"/>
</dbReference>
<evidence type="ECO:0000259" key="10">
    <source>
        <dbReference type="Pfam" id="PF01545"/>
    </source>
</evidence>
<dbReference type="PANTHER" id="PTHR11562:SF84">
    <property type="entry name" value="LD05335P"/>
    <property type="match status" value="1"/>
</dbReference>
<evidence type="ECO:0000256" key="6">
    <source>
        <dbReference type="ARBA" id="ARBA00022989"/>
    </source>
</evidence>
<keyword evidence="5" id="KW-0864">Zinc transport</keyword>
<dbReference type="Gene3D" id="1.20.1510.10">
    <property type="entry name" value="Cation efflux protein transmembrane domain"/>
    <property type="match status" value="1"/>
</dbReference>
<keyword evidence="4 9" id="KW-0812">Transmembrane</keyword>
<comment type="subcellular location">
    <subcellularLocation>
        <location evidence="1">Membrane</location>
        <topology evidence="1">Multi-pass membrane protein</topology>
    </subcellularLocation>
</comment>
<organism evidence="12 13">
    <name type="scientific">Patella caerulea</name>
    <name type="common">Rayed Mediterranean limpet</name>
    <dbReference type="NCBI Taxonomy" id="87958"/>
    <lineage>
        <taxon>Eukaryota</taxon>
        <taxon>Metazoa</taxon>
        <taxon>Spiralia</taxon>
        <taxon>Lophotrochozoa</taxon>
        <taxon>Mollusca</taxon>
        <taxon>Gastropoda</taxon>
        <taxon>Patellogastropoda</taxon>
        <taxon>Patelloidea</taxon>
        <taxon>Patellidae</taxon>
        <taxon>Patella</taxon>
    </lineage>
</organism>
<name>A0AAN8PUF0_PATCE</name>
<evidence type="ECO:0000256" key="7">
    <source>
        <dbReference type="ARBA" id="ARBA00023065"/>
    </source>
</evidence>
<dbReference type="AlphaFoldDB" id="A0AAN8PUF0"/>
<dbReference type="InterPro" id="IPR027469">
    <property type="entry name" value="Cation_efflux_TMD_sf"/>
</dbReference>
<evidence type="ECO:0000256" key="5">
    <source>
        <dbReference type="ARBA" id="ARBA00022906"/>
    </source>
</evidence>
<dbReference type="Pfam" id="PF16916">
    <property type="entry name" value="ZT_dimer"/>
    <property type="match status" value="1"/>
</dbReference>
<proteinExistence type="inferred from homology"/>
<dbReference type="InterPro" id="IPR002524">
    <property type="entry name" value="Cation_efflux"/>
</dbReference>
<dbReference type="PANTHER" id="PTHR11562">
    <property type="entry name" value="CATION EFFLUX PROTEIN/ ZINC TRANSPORTER"/>
    <property type="match status" value="1"/>
</dbReference>
<dbReference type="GO" id="GO:0005385">
    <property type="term" value="F:zinc ion transmembrane transporter activity"/>
    <property type="evidence" value="ECO:0007669"/>
    <property type="project" value="TreeGrafter"/>
</dbReference>
<keyword evidence="13" id="KW-1185">Reference proteome</keyword>
<evidence type="ECO:0000313" key="12">
    <source>
        <dbReference type="EMBL" id="KAK6182699.1"/>
    </source>
</evidence>
<evidence type="ECO:0000256" key="3">
    <source>
        <dbReference type="ARBA" id="ARBA00022448"/>
    </source>
</evidence>
<gene>
    <name evidence="12" type="ORF">SNE40_010323</name>
</gene>
<keyword evidence="3" id="KW-0813">Transport</keyword>
<dbReference type="Pfam" id="PF01545">
    <property type="entry name" value="Cation_efflux"/>
    <property type="match status" value="1"/>
</dbReference>
<sequence length="355" mass="39480">MLQKRQPFHCHSGMKEESKRGAKRKLIISIALLLLFMIAESVGGFLSNSLALFTDVLHLGSDLISFTVSLISIFLSQKPANKTMSFGYHRAEVVGVLFSVMLIWMTSGVLCFEAAERIIYDYYKDVKPDEMLITAGIGVLFNFIMAAVLNSNSSCCSSGSIPQFGHTHSGDSKHVSYGTTGDYEPLDEKPPKNKNINVKAALIHAIGDTVQSLCVLTVALIIKFTNAPEYRLADPICTFVFFVIVLVTTITILRDVFRVLLESVPNDIKYTDVRTRLGSIEGVKMIHSLHIWPLTMGRNAIMVHITKGDKVESEGIMETATIILKTDFNFSYITVQVERYNSEIMPSCKDCQDLC</sequence>
<feature type="domain" description="Cation efflux protein cytoplasmic" evidence="11">
    <location>
        <begin position="265"/>
        <end position="340"/>
    </location>
</feature>
<keyword evidence="8 9" id="KW-0472">Membrane</keyword>
<accession>A0AAN8PUF0</accession>
<feature type="transmembrane region" description="Helical" evidence="9">
    <location>
        <begin position="201"/>
        <end position="224"/>
    </location>
</feature>
<evidence type="ECO:0000256" key="2">
    <source>
        <dbReference type="ARBA" id="ARBA00008873"/>
    </source>
</evidence>
<dbReference type="InterPro" id="IPR027470">
    <property type="entry name" value="Cation_efflux_CTD"/>
</dbReference>
<evidence type="ECO:0000259" key="11">
    <source>
        <dbReference type="Pfam" id="PF16916"/>
    </source>
</evidence>